<protein>
    <submittedName>
        <fullName evidence="2">Uncharacterized protein</fullName>
    </submittedName>
</protein>
<dbReference type="AlphaFoldDB" id="A0AAE1GAN3"/>
<dbReference type="EMBL" id="JAWQEG010000555">
    <property type="protein sequence ID" value="KAK3888380.1"/>
    <property type="molecule type" value="Genomic_DNA"/>
</dbReference>
<organism evidence="2 3">
    <name type="scientific">Petrolisthes cinctipes</name>
    <name type="common">Flat porcelain crab</name>
    <dbReference type="NCBI Taxonomy" id="88211"/>
    <lineage>
        <taxon>Eukaryota</taxon>
        <taxon>Metazoa</taxon>
        <taxon>Ecdysozoa</taxon>
        <taxon>Arthropoda</taxon>
        <taxon>Crustacea</taxon>
        <taxon>Multicrustacea</taxon>
        <taxon>Malacostraca</taxon>
        <taxon>Eumalacostraca</taxon>
        <taxon>Eucarida</taxon>
        <taxon>Decapoda</taxon>
        <taxon>Pleocyemata</taxon>
        <taxon>Anomura</taxon>
        <taxon>Galatheoidea</taxon>
        <taxon>Porcellanidae</taxon>
        <taxon>Petrolisthes</taxon>
    </lineage>
</organism>
<evidence type="ECO:0000313" key="3">
    <source>
        <dbReference type="Proteomes" id="UP001286313"/>
    </source>
</evidence>
<dbReference type="Proteomes" id="UP001286313">
    <property type="component" value="Unassembled WGS sequence"/>
</dbReference>
<reference evidence="2" key="1">
    <citation type="submission" date="2023-10" db="EMBL/GenBank/DDBJ databases">
        <title>Genome assemblies of two species of porcelain crab, Petrolisthes cinctipes and Petrolisthes manimaculis (Anomura: Porcellanidae).</title>
        <authorList>
            <person name="Angst P."/>
        </authorList>
    </citation>
    <scope>NUCLEOTIDE SEQUENCE</scope>
    <source>
        <strain evidence="2">PB745_01</strain>
        <tissue evidence="2">Gill</tissue>
    </source>
</reference>
<keyword evidence="1" id="KW-0175">Coiled coil</keyword>
<sequence>MGDYSFETLKLQAEALKLSDADIAQYVISQQAIAREERARERELHIAKMTTEQEKDRLKHETEQEKVRLQDELEMAKLKSSPLNVPIDISRPSLPIYRDGEDMATYLVRFERIASLFPK</sequence>
<name>A0AAE1GAN3_PETCI</name>
<feature type="coiled-coil region" evidence="1">
    <location>
        <begin position="52"/>
        <end position="79"/>
    </location>
</feature>
<comment type="caution">
    <text evidence="2">The sequence shown here is derived from an EMBL/GenBank/DDBJ whole genome shotgun (WGS) entry which is preliminary data.</text>
</comment>
<gene>
    <name evidence="2" type="ORF">Pcinc_007509</name>
</gene>
<evidence type="ECO:0000256" key="1">
    <source>
        <dbReference type="SAM" id="Coils"/>
    </source>
</evidence>
<keyword evidence="3" id="KW-1185">Reference proteome</keyword>
<proteinExistence type="predicted"/>
<evidence type="ECO:0000313" key="2">
    <source>
        <dbReference type="EMBL" id="KAK3888380.1"/>
    </source>
</evidence>
<accession>A0AAE1GAN3</accession>